<dbReference type="GO" id="GO:0016805">
    <property type="term" value="F:dipeptidase activity"/>
    <property type="evidence" value="ECO:0007669"/>
    <property type="project" value="UniProtKB-KW"/>
</dbReference>
<accession>A0ABT6T3C4</accession>
<feature type="compositionally biased region" description="Acidic residues" evidence="1">
    <location>
        <begin position="1"/>
        <end position="10"/>
    </location>
</feature>
<dbReference type="InterPro" id="IPR008257">
    <property type="entry name" value="Pept_M19"/>
</dbReference>
<dbReference type="PANTHER" id="PTHR10443:SF12">
    <property type="entry name" value="DIPEPTIDASE"/>
    <property type="match status" value="1"/>
</dbReference>
<dbReference type="SUPFAM" id="SSF51556">
    <property type="entry name" value="Metallo-dependent hydrolases"/>
    <property type="match status" value="1"/>
</dbReference>
<comment type="caution">
    <text evidence="2">The sequence shown here is derived from an EMBL/GenBank/DDBJ whole genome shotgun (WGS) entry which is preliminary data.</text>
</comment>
<dbReference type="EMBL" id="JASCIS010000030">
    <property type="protein sequence ID" value="MDI3421915.1"/>
    <property type="molecule type" value="Genomic_DNA"/>
</dbReference>
<feature type="region of interest" description="Disordered" evidence="1">
    <location>
        <begin position="1"/>
        <end position="45"/>
    </location>
</feature>
<dbReference type="EC" id="3.4.13.19" evidence="2"/>
<keyword evidence="2" id="KW-0645">Protease</keyword>
<gene>
    <name evidence="2" type="ORF">QIT00_25740</name>
</gene>
<evidence type="ECO:0000313" key="3">
    <source>
        <dbReference type="Proteomes" id="UP001237105"/>
    </source>
</evidence>
<name>A0ABT6T3C4_9ACTN</name>
<dbReference type="PANTHER" id="PTHR10443">
    <property type="entry name" value="MICROSOMAL DIPEPTIDASE"/>
    <property type="match status" value="1"/>
</dbReference>
<reference evidence="2 3" key="1">
    <citation type="submission" date="2023-05" db="EMBL/GenBank/DDBJ databases">
        <title>Draft genome sequence of Streptomyces sp. B-S-A12 isolated from a cave soil in Thailand.</title>
        <authorList>
            <person name="Chamroensaksri N."/>
            <person name="Muangham S."/>
        </authorList>
    </citation>
    <scope>NUCLEOTIDE SEQUENCE [LARGE SCALE GENOMIC DNA]</scope>
    <source>
        <strain evidence="2 3">B-S-A12</strain>
    </source>
</reference>
<evidence type="ECO:0000256" key="1">
    <source>
        <dbReference type="SAM" id="MobiDB-lite"/>
    </source>
</evidence>
<keyword evidence="3" id="KW-1185">Reference proteome</keyword>
<sequence length="379" mass="40174">MADLQDDEDIPLSAGGASAHAEEGAEGKSEELRPGASAPAPVPASEERARALLAEHPVADGHSGLAWVLSRLTWYDLELGDTALQTDLPRLREGAVGAMFWSLRLPQEYEGNRAVSATLALIDLAETVVRDHPEGLRLAHTASHTVDARAHGRIACLLGPAAAAAIDDCLGTLRALQRLGVRSLTLTGTRWAGEQGLSRFGEEVVREMNRLGVLADLSGSSTATVKHTLAVSRAPVIFSRSAAHALNPHPDNVPDDLLAALRANSGLCLVPCAAEQTGPALRDVADHLDHVRRVAGPECVGISGMYDTESTLADGLHDTSRYPQLIAELLDRGWPDADVSLLTWGNVQRVLRDADFTAKAAQIRRAPSTATLARLDGDG</sequence>
<proteinExistence type="predicted"/>
<dbReference type="Gene3D" id="3.20.20.140">
    <property type="entry name" value="Metal-dependent hydrolases"/>
    <property type="match status" value="1"/>
</dbReference>
<dbReference type="Pfam" id="PF01244">
    <property type="entry name" value="Peptidase_M19"/>
    <property type="match status" value="1"/>
</dbReference>
<dbReference type="PROSITE" id="PS51365">
    <property type="entry name" value="RENAL_DIPEPTIDASE_2"/>
    <property type="match status" value="1"/>
</dbReference>
<dbReference type="InterPro" id="IPR032466">
    <property type="entry name" value="Metal_Hydrolase"/>
</dbReference>
<feature type="compositionally biased region" description="Basic and acidic residues" evidence="1">
    <location>
        <begin position="20"/>
        <end position="33"/>
    </location>
</feature>
<keyword evidence="2" id="KW-0224">Dipeptidase</keyword>
<protein>
    <submittedName>
        <fullName evidence="2">Dipeptidase</fullName>
        <ecNumber evidence="2">3.4.13.19</ecNumber>
    </submittedName>
</protein>
<dbReference type="RefSeq" id="WP_282537781.1">
    <property type="nucleotide sequence ID" value="NZ_JASCIS010000030.1"/>
</dbReference>
<evidence type="ECO:0000313" key="2">
    <source>
        <dbReference type="EMBL" id="MDI3421915.1"/>
    </source>
</evidence>
<keyword evidence="2" id="KW-0378">Hydrolase</keyword>
<dbReference type="Proteomes" id="UP001237105">
    <property type="component" value="Unassembled WGS sequence"/>
</dbReference>
<organism evidence="2 3">
    <name type="scientific">Streptomyces luteolus</name>
    <dbReference type="NCBI Taxonomy" id="3043615"/>
    <lineage>
        <taxon>Bacteria</taxon>
        <taxon>Bacillati</taxon>
        <taxon>Actinomycetota</taxon>
        <taxon>Actinomycetes</taxon>
        <taxon>Kitasatosporales</taxon>
        <taxon>Streptomycetaceae</taxon>
        <taxon>Streptomyces</taxon>
    </lineage>
</organism>